<proteinExistence type="predicted"/>
<dbReference type="EMBL" id="AM889137">
    <property type="protein sequence ID" value="CBA05022.1"/>
    <property type="molecule type" value="Genomic_DNA"/>
</dbReference>
<name>C6SBJ7_NEIME</name>
<accession>C6SBJ7</accession>
<organism evidence="1">
    <name type="scientific">Neisseria meningitidis alpha153</name>
    <dbReference type="NCBI Taxonomy" id="663926"/>
    <lineage>
        <taxon>Bacteria</taxon>
        <taxon>Pseudomonadati</taxon>
        <taxon>Pseudomonadota</taxon>
        <taxon>Betaproteobacteria</taxon>
        <taxon>Neisseriales</taxon>
        <taxon>Neisseriaceae</taxon>
        <taxon>Neisseria</taxon>
    </lineage>
</organism>
<evidence type="ECO:0000313" key="1">
    <source>
        <dbReference type="EMBL" id="CBA05022.1"/>
    </source>
</evidence>
<gene>
    <name evidence="1" type="ORF">NME_0658</name>
</gene>
<protein>
    <submittedName>
        <fullName evidence="1">Uncharacterized protein</fullName>
    </submittedName>
</protein>
<sequence length="54" mass="6141">MAAWESWQESKAILKKEAAGLAKRQGAGSGTAFPLVGNFRKYTRLTCERWYYRG</sequence>
<reference evidence="1" key="1">
    <citation type="journal article" date="2008" name="Proc. Natl. Acad. Sci. U.S.A.">
        <title>Whole-genome comparison of disease and carriage strains provides insights into virulence evolution in Neisseria meningitidis.</title>
        <authorList>
            <person name="Schoen C."/>
            <person name="Blom J."/>
            <person name="Claus H."/>
            <person name="Schramm-Glueck A."/>
            <person name="Brandt P."/>
            <person name="Mueller T."/>
            <person name="Goesmann A."/>
            <person name="Joseph B."/>
            <person name="Konietzny S."/>
            <person name="Kurzai O."/>
            <person name="Schmitt C."/>
            <person name="Friedrich T."/>
            <person name="Linke B."/>
            <person name="Vogel U."/>
            <person name="Frosch M."/>
        </authorList>
    </citation>
    <scope>NUCLEOTIDE SEQUENCE</scope>
    <source>
        <strain evidence="1">Alpha153</strain>
    </source>
</reference>
<dbReference type="AlphaFoldDB" id="C6SBJ7"/>